<proteinExistence type="predicted"/>
<keyword evidence="5" id="KW-1185">Reference proteome</keyword>
<dbReference type="GO" id="GO:0017154">
    <property type="term" value="F:semaphorin receptor activity"/>
    <property type="evidence" value="ECO:0007669"/>
    <property type="project" value="InterPro"/>
</dbReference>
<dbReference type="PANTHER" id="PTHR22625:SF70">
    <property type="entry name" value="PLEXIN A, ISOFORM A"/>
    <property type="match status" value="1"/>
</dbReference>
<comment type="caution">
    <text evidence="4">The sequence shown here is derived from an EMBL/GenBank/DDBJ whole genome shotgun (WGS) entry which is preliminary data.</text>
</comment>
<evidence type="ECO:0000313" key="4">
    <source>
        <dbReference type="EMBL" id="OWA52232.1"/>
    </source>
</evidence>
<dbReference type="GO" id="GO:0030334">
    <property type="term" value="P:regulation of cell migration"/>
    <property type="evidence" value="ECO:0007669"/>
    <property type="project" value="TreeGrafter"/>
</dbReference>
<keyword evidence="1" id="KW-0472">Membrane</keyword>
<feature type="chain" id="PRO_5040862712" description="IPT/TIG domain-containing protein" evidence="2">
    <location>
        <begin position="22"/>
        <end position="382"/>
    </location>
</feature>
<evidence type="ECO:0000259" key="3">
    <source>
        <dbReference type="SMART" id="SM00429"/>
    </source>
</evidence>
<dbReference type="SMART" id="SM00429">
    <property type="entry name" value="IPT"/>
    <property type="match status" value="1"/>
</dbReference>
<dbReference type="GO" id="GO:0005886">
    <property type="term" value="C:plasma membrane"/>
    <property type="evidence" value="ECO:0007669"/>
    <property type="project" value="TreeGrafter"/>
</dbReference>
<keyword evidence="1" id="KW-0812">Transmembrane</keyword>
<keyword evidence="1" id="KW-1133">Transmembrane helix</keyword>
<dbReference type="AlphaFoldDB" id="A0A9X6NDZ0"/>
<dbReference type="Gene3D" id="2.60.40.10">
    <property type="entry name" value="Immunoglobulins"/>
    <property type="match status" value="1"/>
</dbReference>
<dbReference type="CDD" id="cd00603">
    <property type="entry name" value="IPT_PCSR"/>
    <property type="match status" value="1"/>
</dbReference>
<name>A0A9X6NDZ0_HYPEX</name>
<evidence type="ECO:0000256" key="2">
    <source>
        <dbReference type="SAM" id="SignalP"/>
    </source>
</evidence>
<dbReference type="PANTHER" id="PTHR22625">
    <property type="entry name" value="PLEXIN"/>
    <property type="match status" value="1"/>
</dbReference>
<dbReference type="Pfam" id="PF01833">
    <property type="entry name" value="TIG"/>
    <property type="match status" value="1"/>
</dbReference>
<dbReference type="InterPro" id="IPR014756">
    <property type="entry name" value="Ig_E-set"/>
</dbReference>
<feature type="domain" description="IPT/TIG" evidence="3">
    <location>
        <begin position="95"/>
        <end position="192"/>
    </location>
</feature>
<evidence type="ECO:0000256" key="1">
    <source>
        <dbReference type="SAM" id="Phobius"/>
    </source>
</evidence>
<feature type="transmembrane region" description="Helical" evidence="1">
    <location>
        <begin position="279"/>
        <end position="303"/>
    </location>
</feature>
<accession>A0A9X6NDZ0</accession>
<dbReference type="SUPFAM" id="SSF81296">
    <property type="entry name" value="E set domains"/>
    <property type="match status" value="1"/>
</dbReference>
<dbReference type="InterPro" id="IPR002909">
    <property type="entry name" value="IPT_dom"/>
</dbReference>
<reference evidence="5" key="1">
    <citation type="submission" date="2017-01" db="EMBL/GenBank/DDBJ databases">
        <title>Comparative genomics of anhydrobiosis in the tardigrade Hypsibius dujardini.</title>
        <authorList>
            <person name="Yoshida Y."/>
            <person name="Koutsovoulos G."/>
            <person name="Laetsch D."/>
            <person name="Stevens L."/>
            <person name="Kumar S."/>
            <person name="Horikawa D."/>
            <person name="Ishino K."/>
            <person name="Komine S."/>
            <person name="Tomita M."/>
            <person name="Blaxter M."/>
            <person name="Arakawa K."/>
        </authorList>
    </citation>
    <scope>NUCLEOTIDE SEQUENCE [LARGE SCALE GENOMIC DNA]</scope>
    <source>
        <strain evidence="5">Z151</strain>
    </source>
</reference>
<feature type="signal peptide" evidence="2">
    <location>
        <begin position="1"/>
        <end position="21"/>
    </location>
</feature>
<protein>
    <recommendedName>
        <fullName evidence="3">IPT/TIG domain-containing protein</fullName>
    </recommendedName>
</protein>
<evidence type="ECO:0000313" key="5">
    <source>
        <dbReference type="Proteomes" id="UP000192578"/>
    </source>
</evidence>
<organism evidence="4 5">
    <name type="scientific">Hypsibius exemplaris</name>
    <name type="common">Freshwater tardigrade</name>
    <dbReference type="NCBI Taxonomy" id="2072580"/>
    <lineage>
        <taxon>Eukaryota</taxon>
        <taxon>Metazoa</taxon>
        <taxon>Ecdysozoa</taxon>
        <taxon>Tardigrada</taxon>
        <taxon>Eutardigrada</taxon>
        <taxon>Parachela</taxon>
        <taxon>Hypsibioidea</taxon>
        <taxon>Hypsibiidae</taxon>
        <taxon>Hypsibius</taxon>
    </lineage>
</organism>
<dbReference type="InterPro" id="IPR031148">
    <property type="entry name" value="Plexin"/>
</dbReference>
<keyword evidence="2" id="KW-0732">Signal</keyword>
<dbReference type="Proteomes" id="UP000192578">
    <property type="component" value="Unassembled WGS sequence"/>
</dbReference>
<dbReference type="EMBL" id="MTYJ01000258">
    <property type="protein sequence ID" value="OWA52232.1"/>
    <property type="molecule type" value="Genomic_DNA"/>
</dbReference>
<dbReference type="OrthoDB" id="6147181at2759"/>
<sequence>MACVFPRTCWIVFIFVELIDASSTNGRQTRGFALSFPRPYPEAVCEEQTECGACHTNTSSGFGCGWCTRRGGLCTTRSECGQIQRGTWHGGDTCPPEILSISPKGGSVSGGTNLTILGNHFGQVTAFVDVKIGDMSCEVTGHSYTSINCSTLPSPAPGPIQLIVEVREEKPAKAKFKCDGYSRTDDAIFLYLTDLEMAAMIRESAPVGRTLRPTSAEEIWNQSGDPMILLENITARPDRTFNWTGPNATADLPLSVIFRKVQAPIETDSVPPTLFAGSFLLQLFAGLGSGFLVLFLVGLFLAVNRRRKRAKQARNWAKRDRSRISLSEAHSRRLEPLLSDEQSQFLKDRCVKQLGSFKVLRNNTNAVSSSHFAGAGTTIIDD</sequence>
<dbReference type="GO" id="GO:0002116">
    <property type="term" value="C:semaphorin receptor complex"/>
    <property type="evidence" value="ECO:0007669"/>
    <property type="project" value="TreeGrafter"/>
</dbReference>
<gene>
    <name evidence="4" type="ORF">BV898_16691</name>
</gene>
<dbReference type="InterPro" id="IPR013783">
    <property type="entry name" value="Ig-like_fold"/>
</dbReference>